<comment type="function">
    <text evidence="1">This protein is one of many from the eggshell of the silk moth.</text>
</comment>
<dbReference type="STRING" id="7091.H9JJL4"/>
<dbReference type="AlphaFoldDB" id="H9JJL4"/>
<evidence type="ECO:0000256" key="3">
    <source>
        <dbReference type="ARBA" id="ARBA00022737"/>
    </source>
</evidence>
<feature type="chain" id="PRO_5011207149" evidence="5">
    <location>
        <begin position="22"/>
        <end position="182"/>
    </location>
</feature>
<dbReference type="OrthoDB" id="6930117at2759"/>
<dbReference type="GeneID" id="101740949"/>
<keyword evidence="3" id="KW-0677">Repeat</keyword>
<dbReference type="GO" id="GO:0042600">
    <property type="term" value="C:egg chorion"/>
    <property type="evidence" value="ECO:0007669"/>
    <property type="project" value="InterPro"/>
</dbReference>
<reference evidence="8" key="1">
    <citation type="journal article" date="2008" name="Insect Biochem. Mol. Biol.">
        <title>The genome of a lepidopteran model insect, the silkworm Bombyx mori.</title>
        <authorList>
            <consortium name="International Silkworm Genome Consortium"/>
        </authorList>
    </citation>
    <scope>NUCLEOTIDE SEQUENCE [LARGE SCALE GENOMIC DNA]</scope>
    <source>
        <strain evidence="8">p50T</strain>
    </source>
</reference>
<dbReference type="eggNOG" id="ENOG502TC4H">
    <property type="taxonomic scope" value="Eukaryota"/>
</dbReference>
<dbReference type="Pfam" id="PF01723">
    <property type="entry name" value="Chorion_1"/>
    <property type="match status" value="1"/>
</dbReference>
<dbReference type="KEGG" id="bmor:101740949"/>
<dbReference type="OMA" id="QCIAGQY"/>
<reference evidence="6" key="2">
    <citation type="journal article" date="2015" name="Sci. Data">
        <title>Construction, complete sequence, and annotation of a BAC contig covering the silkworm chorion locus.</title>
        <authorList>
            <person name="Chen Z."/>
            <person name="Nohata J."/>
            <person name="Guo H."/>
            <person name="Li S."/>
            <person name="Liu J."/>
            <person name="Guo Y."/>
            <person name="Yamamoto K."/>
            <person name="Kadono-Okuda K."/>
            <person name="Liu C."/>
            <person name="Arunkumar K.P."/>
            <person name="Nagaraju J."/>
            <person name="Zhang Y."/>
            <person name="Liu S."/>
            <person name="Labropoulou V."/>
            <person name="Swevers L."/>
            <person name="Tsitoura P."/>
            <person name="Iatrou K."/>
            <person name="Gopinathan K.P."/>
            <person name="Goldsmith M.R."/>
            <person name="Xia Q."/>
            <person name="Mita K."/>
        </authorList>
    </citation>
    <scope>NUCLEOTIDE SEQUENCE</scope>
</reference>
<dbReference type="InParanoid" id="H9JJL4"/>
<keyword evidence="5" id="KW-0732">Signal</keyword>
<evidence type="ECO:0000256" key="1">
    <source>
        <dbReference type="ARBA" id="ARBA00003434"/>
    </source>
</evidence>
<dbReference type="InterPro" id="IPR002635">
    <property type="entry name" value="Chorion"/>
</dbReference>
<feature type="signal peptide" evidence="5">
    <location>
        <begin position="1"/>
        <end position="21"/>
    </location>
</feature>
<comment type="similarity">
    <text evidence="2 4">Belongs to the chorion protein family.</text>
</comment>
<accession>H9JJL4</accession>
<dbReference type="HOGENOM" id="CLU_087723_1_1_1"/>
<protein>
    <submittedName>
        <fullName evidence="6">Chorion early B</fullName>
    </submittedName>
</protein>
<evidence type="ECO:0000256" key="2">
    <source>
        <dbReference type="ARBA" id="ARBA00005906"/>
    </source>
</evidence>
<gene>
    <name evidence="6" type="primary">BmCho-115</name>
    <name evidence="7" type="synonym">101740949</name>
</gene>
<evidence type="ECO:0000256" key="4">
    <source>
        <dbReference type="RuleBase" id="RU004378"/>
    </source>
</evidence>
<dbReference type="Proteomes" id="UP000005204">
    <property type="component" value="Unassembled WGS sequence"/>
</dbReference>
<evidence type="ECO:0000313" key="7">
    <source>
        <dbReference type="EnsemblMetazoa" id="XP_004933244.1"/>
    </source>
</evidence>
<name>H9JJL4_BOMMO</name>
<evidence type="ECO:0000313" key="6">
    <source>
        <dbReference type="EMBL" id="BAS21482.1"/>
    </source>
</evidence>
<sequence>MAAKTAIFVSVSALLWVSAASQYLGRDPLIGGLGAPCGPWGPYDGIGYDGLGYGGLGVGGFIGLAPGNLAASCGGGFTVTSTSPIAPTGITVTSENAIEGSLAVIGQLPFLGTVVTEGTFPSNGRGLVSYGCGDGAIGIVSETPVAAPGAPVGPGLGYGPGIPPVGFGYKGIGPGCGCGGLF</sequence>
<evidence type="ECO:0000256" key="5">
    <source>
        <dbReference type="SAM" id="SignalP"/>
    </source>
</evidence>
<keyword evidence="8" id="KW-1185">Reference proteome</keyword>
<evidence type="ECO:0000313" key="8">
    <source>
        <dbReference type="Proteomes" id="UP000005204"/>
    </source>
</evidence>
<dbReference type="EnsemblMetazoa" id="XM_004933187.4">
    <property type="protein sequence ID" value="XP_004933244.1"/>
    <property type="gene ID" value="LOC101740949"/>
</dbReference>
<dbReference type="EMBL" id="AB999997">
    <property type="protein sequence ID" value="BAS21482.1"/>
    <property type="molecule type" value="Genomic_DNA"/>
</dbReference>
<dbReference type="GO" id="GO:0005213">
    <property type="term" value="F:structural constituent of egg chorion"/>
    <property type="evidence" value="ECO:0007669"/>
    <property type="project" value="InterPro"/>
</dbReference>
<organism evidence="6">
    <name type="scientific">Bombyx mori</name>
    <name type="common">Silk moth</name>
    <dbReference type="NCBI Taxonomy" id="7091"/>
    <lineage>
        <taxon>Eukaryota</taxon>
        <taxon>Metazoa</taxon>
        <taxon>Ecdysozoa</taxon>
        <taxon>Arthropoda</taxon>
        <taxon>Hexapoda</taxon>
        <taxon>Insecta</taxon>
        <taxon>Pterygota</taxon>
        <taxon>Neoptera</taxon>
        <taxon>Endopterygota</taxon>
        <taxon>Lepidoptera</taxon>
        <taxon>Glossata</taxon>
        <taxon>Ditrysia</taxon>
        <taxon>Bombycoidea</taxon>
        <taxon>Bombycidae</taxon>
        <taxon>Bombycinae</taxon>
        <taxon>Bombyx</taxon>
    </lineage>
</organism>
<dbReference type="PaxDb" id="7091-BGIBMGA009715-TA"/>
<reference evidence="7" key="3">
    <citation type="submission" date="2022-06" db="UniProtKB">
        <authorList>
            <consortium name="EnsemblMetazoa"/>
        </authorList>
    </citation>
    <scope>IDENTIFICATION</scope>
    <source>
        <strain evidence="7">p50T (Dazao)</strain>
    </source>
</reference>
<proteinExistence type="inferred from homology"/>
<dbReference type="GO" id="GO:0007304">
    <property type="term" value="P:chorion-containing eggshell formation"/>
    <property type="evidence" value="ECO:0007669"/>
    <property type="project" value="InterPro"/>
</dbReference>